<sequence>MRPDLPDDKRLGSSYESRRPVSSPASAAIQPRSPRADQSHAGVARLPRHIRALGRHRSHPSPLPPPRAASVGSARFYTERASGGTRIGTAQNTSSPIGAGQRRKRWSHTPAG</sequence>
<evidence type="ECO:0000313" key="3">
    <source>
        <dbReference type="Proteomes" id="UP001221898"/>
    </source>
</evidence>
<dbReference type="Proteomes" id="UP001221898">
    <property type="component" value="Unassembled WGS sequence"/>
</dbReference>
<feature type="compositionally biased region" description="Basic residues" evidence="1">
    <location>
        <begin position="101"/>
        <end position="112"/>
    </location>
</feature>
<name>A0AAD7W1G8_9TELE</name>
<feature type="compositionally biased region" description="Basic and acidic residues" evidence="1">
    <location>
        <begin position="1"/>
        <end position="19"/>
    </location>
</feature>
<accession>A0AAD7W1G8</accession>
<protein>
    <submittedName>
        <fullName evidence="2">Uncharacterized protein</fullName>
    </submittedName>
</protein>
<dbReference type="EMBL" id="JAINUG010000415">
    <property type="protein sequence ID" value="KAJ8372125.1"/>
    <property type="molecule type" value="Genomic_DNA"/>
</dbReference>
<feature type="compositionally biased region" description="Basic residues" evidence="1">
    <location>
        <begin position="46"/>
        <end position="59"/>
    </location>
</feature>
<comment type="caution">
    <text evidence="2">The sequence shown here is derived from an EMBL/GenBank/DDBJ whole genome shotgun (WGS) entry which is preliminary data.</text>
</comment>
<evidence type="ECO:0000313" key="2">
    <source>
        <dbReference type="EMBL" id="KAJ8372125.1"/>
    </source>
</evidence>
<feature type="region of interest" description="Disordered" evidence="1">
    <location>
        <begin position="1"/>
        <end position="112"/>
    </location>
</feature>
<gene>
    <name evidence="2" type="ORF">AAFF_G00294400</name>
</gene>
<dbReference type="AlphaFoldDB" id="A0AAD7W1G8"/>
<keyword evidence="3" id="KW-1185">Reference proteome</keyword>
<organism evidence="2 3">
    <name type="scientific">Aldrovandia affinis</name>
    <dbReference type="NCBI Taxonomy" id="143900"/>
    <lineage>
        <taxon>Eukaryota</taxon>
        <taxon>Metazoa</taxon>
        <taxon>Chordata</taxon>
        <taxon>Craniata</taxon>
        <taxon>Vertebrata</taxon>
        <taxon>Euteleostomi</taxon>
        <taxon>Actinopterygii</taxon>
        <taxon>Neopterygii</taxon>
        <taxon>Teleostei</taxon>
        <taxon>Notacanthiformes</taxon>
        <taxon>Halosauridae</taxon>
        <taxon>Aldrovandia</taxon>
    </lineage>
</organism>
<proteinExistence type="predicted"/>
<reference evidence="2" key="1">
    <citation type="journal article" date="2023" name="Science">
        <title>Genome structures resolve the early diversification of teleost fishes.</title>
        <authorList>
            <person name="Parey E."/>
            <person name="Louis A."/>
            <person name="Montfort J."/>
            <person name="Bouchez O."/>
            <person name="Roques C."/>
            <person name="Iampietro C."/>
            <person name="Lluch J."/>
            <person name="Castinel A."/>
            <person name="Donnadieu C."/>
            <person name="Desvignes T."/>
            <person name="Floi Bucao C."/>
            <person name="Jouanno E."/>
            <person name="Wen M."/>
            <person name="Mejri S."/>
            <person name="Dirks R."/>
            <person name="Jansen H."/>
            <person name="Henkel C."/>
            <person name="Chen W.J."/>
            <person name="Zahm M."/>
            <person name="Cabau C."/>
            <person name="Klopp C."/>
            <person name="Thompson A.W."/>
            <person name="Robinson-Rechavi M."/>
            <person name="Braasch I."/>
            <person name="Lecointre G."/>
            <person name="Bobe J."/>
            <person name="Postlethwait J.H."/>
            <person name="Berthelot C."/>
            <person name="Roest Crollius H."/>
            <person name="Guiguen Y."/>
        </authorList>
    </citation>
    <scope>NUCLEOTIDE SEQUENCE</scope>
    <source>
        <strain evidence="2">NC1722</strain>
    </source>
</reference>
<evidence type="ECO:0000256" key="1">
    <source>
        <dbReference type="SAM" id="MobiDB-lite"/>
    </source>
</evidence>